<proteinExistence type="predicted"/>
<accession>A0ABU2WTK2</accession>
<name>A0ABU2WTK2_9ACTN</name>
<comment type="caution">
    <text evidence="1">The sequence shown here is derived from an EMBL/GenBank/DDBJ whole genome shotgun (WGS) entry which is preliminary data.</text>
</comment>
<evidence type="ECO:0008006" key="3">
    <source>
        <dbReference type="Google" id="ProtNLM"/>
    </source>
</evidence>
<evidence type="ECO:0000313" key="2">
    <source>
        <dbReference type="Proteomes" id="UP001180973"/>
    </source>
</evidence>
<reference evidence="1" key="1">
    <citation type="submission" date="2023-09" db="EMBL/GenBank/DDBJ databases">
        <title>30 novel species of actinomycetes from the DSMZ collection.</title>
        <authorList>
            <person name="Nouioui I."/>
        </authorList>
    </citation>
    <scope>NUCLEOTIDE SEQUENCE</scope>
    <source>
        <strain evidence="1">DSM 115977</strain>
    </source>
</reference>
<dbReference type="EMBL" id="JAVRFL010000009">
    <property type="protein sequence ID" value="MDT0529260.1"/>
    <property type="molecule type" value="Genomic_DNA"/>
</dbReference>
<evidence type="ECO:0000313" key="1">
    <source>
        <dbReference type="EMBL" id="MDT0529260.1"/>
    </source>
</evidence>
<keyword evidence="2" id="KW-1185">Reference proteome</keyword>
<protein>
    <recommendedName>
        <fullName evidence="3">Immunity protein Imm1</fullName>
    </recommendedName>
</protein>
<dbReference type="Proteomes" id="UP001180973">
    <property type="component" value="Unassembled WGS sequence"/>
</dbReference>
<dbReference type="RefSeq" id="WP_311411434.1">
    <property type="nucleotide sequence ID" value="NZ_JAVRFL010000009.1"/>
</dbReference>
<organism evidence="1 2">
    <name type="scientific">Micromonospora reichwaldensis</name>
    <dbReference type="NCBI Taxonomy" id="3075516"/>
    <lineage>
        <taxon>Bacteria</taxon>
        <taxon>Bacillati</taxon>
        <taxon>Actinomycetota</taxon>
        <taxon>Actinomycetes</taxon>
        <taxon>Micromonosporales</taxon>
        <taxon>Micromonosporaceae</taxon>
        <taxon>Micromonospora</taxon>
    </lineage>
</organism>
<sequence length="120" mass="13534">MRIKLYVDVAEYAERGEAFLEKATDDIGFLARRDPSDPMHTERLGAQLRLLAPEAVHEPWAAFLKAEDMIIWELHEGSPNLGLQGRPYLDAEDPLITNAVAALNELRKQLKIALQDPDKT</sequence>
<gene>
    <name evidence="1" type="ORF">RM555_09685</name>
</gene>